<evidence type="ECO:0000259" key="1">
    <source>
        <dbReference type="Pfam" id="PF12680"/>
    </source>
</evidence>
<proteinExistence type="predicted"/>
<dbReference type="InterPro" id="IPR032710">
    <property type="entry name" value="NTF2-like_dom_sf"/>
</dbReference>
<keyword evidence="2" id="KW-0413">Isomerase</keyword>
<dbReference type="Pfam" id="PF12680">
    <property type="entry name" value="SnoaL_2"/>
    <property type="match status" value="1"/>
</dbReference>
<organism evidence="2 3">
    <name type="scientific">Aerococcus urinae</name>
    <dbReference type="NCBI Taxonomy" id="1376"/>
    <lineage>
        <taxon>Bacteria</taxon>
        <taxon>Bacillati</taxon>
        <taxon>Bacillota</taxon>
        <taxon>Bacilli</taxon>
        <taxon>Lactobacillales</taxon>
        <taxon>Aerococcaceae</taxon>
        <taxon>Aerococcus</taxon>
    </lineage>
</organism>
<sequence>MADTEQSFLALAARFVTAIENADIDEIKACYAEDARIWHNFDNVEQTVDENLKVLRWMVRVLHDRKYNVSRRHVIPGGYVQQHVLSGKRTNGEAFAMPACLIVTVKDGRITRLEEYLDPAQASTLTAA</sequence>
<evidence type="ECO:0000313" key="2">
    <source>
        <dbReference type="EMBL" id="RAV76137.1"/>
    </source>
</evidence>
<dbReference type="EMBL" id="QMHM01000077">
    <property type="protein sequence ID" value="RAV76137.1"/>
    <property type="molecule type" value="Genomic_DNA"/>
</dbReference>
<dbReference type="Proteomes" id="UP000251923">
    <property type="component" value="Unassembled WGS sequence"/>
</dbReference>
<dbReference type="InterPro" id="IPR037401">
    <property type="entry name" value="SnoaL-like"/>
</dbReference>
<dbReference type="GO" id="GO:0016853">
    <property type="term" value="F:isomerase activity"/>
    <property type="evidence" value="ECO:0007669"/>
    <property type="project" value="UniProtKB-KW"/>
</dbReference>
<protein>
    <submittedName>
        <fullName evidence="2">Ketosteroid isomerase</fullName>
    </submittedName>
</protein>
<feature type="domain" description="SnoaL-like" evidence="1">
    <location>
        <begin position="13"/>
        <end position="112"/>
    </location>
</feature>
<evidence type="ECO:0000313" key="3">
    <source>
        <dbReference type="Proteomes" id="UP000251923"/>
    </source>
</evidence>
<dbReference type="SUPFAM" id="SSF54427">
    <property type="entry name" value="NTF2-like"/>
    <property type="match status" value="1"/>
</dbReference>
<reference evidence="2 3" key="1">
    <citation type="submission" date="2018-04" db="EMBL/GenBank/DDBJ databases">
        <title>Aerococcus urinae genomes.</title>
        <authorList>
            <person name="Hilt E."/>
            <person name="Gilbert N.M."/>
            <person name="Thomas-White K."/>
            <person name="Putonti C."/>
            <person name="Lewis A.L."/>
            <person name="Visck K.L."/>
            <person name="Wolfe A.J."/>
        </authorList>
    </citation>
    <scope>NUCLEOTIDE SEQUENCE [LARGE SCALE GENOMIC DNA]</scope>
    <source>
        <strain evidence="2 3">UMB7480</strain>
    </source>
</reference>
<gene>
    <name evidence="2" type="ORF">DBT54_09975</name>
</gene>
<dbReference type="AlphaFoldDB" id="A0A329NUA0"/>
<dbReference type="Gene3D" id="3.10.450.50">
    <property type="match status" value="1"/>
</dbReference>
<name>A0A329NUA0_9LACT</name>
<comment type="caution">
    <text evidence="2">The sequence shown here is derived from an EMBL/GenBank/DDBJ whole genome shotgun (WGS) entry which is preliminary data.</text>
</comment>
<accession>A0A329NUA0</accession>